<name>A0ABV2QXR8_9HYPH</name>
<dbReference type="RefSeq" id="WP_354549374.1">
    <property type="nucleotide sequence ID" value="NZ_JBEPSM010000001.1"/>
</dbReference>
<sequence>MNRNVLEISSYSLLAGVDERQFVRAADDAMTVLRRQRGFLARSIARAEDGSWTEIVHWLDRASASAASQRLAGNPDAAAFSALIDRPSFQSGYYPVAYSG</sequence>
<comment type="caution">
    <text evidence="1">The sequence shown here is derived from an EMBL/GenBank/DDBJ whole genome shotgun (WGS) entry which is preliminary data.</text>
</comment>
<dbReference type="InterPro" id="IPR011008">
    <property type="entry name" value="Dimeric_a/b-barrel"/>
</dbReference>
<organism evidence="1 2">
    <name type="scientific">Kaistia defluvii</name>
    <dbReference type="NCBI Taxonomy" id="410841"/>
    <lineage>
        <taxon>Bacteria</taxon>
        <taxon>Pseudomonadati</taxon>
        <taxon>Pseudomonadota</taxon>
        <taxon>Alphaproteobacteria</taxon>
        <taxon>Hyphomicrobiales</taxon>
        <taxon>Kaistiaceae</taxon>
        <taxon>Kaistia</taxon>
    </lineage>
</organism>
<evidence type="ECO:0000313" key="1">
    <source>
        <dbReference type="EMBL" id="MET4633221.1"/>
    </source>
</evidence>
<evidence type="ECO:0000313" key="2">
    <source>
        <dbReference type="Proteomes" id="UP001549321"/>
    </source>
</evidence>
<reference evidence="1 2" key="1">
    <citation type="submission" date="2024-06" db="EMBL/GenBank/DDBJ databases">
        <title>Sorghum-associated microbial communities from plants grown in Nebraska, USA.</title>
        <authorList>
            <person name="Schachtman D."/>
        </authorList>
    </citation>
    <scope>NUCLEOTIDE SEQUENCE [LARGE SCALE GENOMIC DNA]</scope>
    <source>
        <strain evidence="1 2">3207</strain>
    </source>
</reference>
<dbReference type="EMBL" id="JBEPSM010000001">
    <property type="protein sequence ID" value="MET4633221.1"/>
    <property type="molecule type" value="Genomic_DNA"/>
</dbReference>
<keyword evidence="2" id="KW-1185">Reference proteome</keyword>
<proteinExistence type="predicted"/>
<gene>
    <name evidence="1" type="ORF">ABIE08_001134</name>
</gene>
<protein>
    <recommendedName>
        <fullName evidence="3">Antibiotic biosynthesis monooxygenase</fullName>
    </recommendedName>
</protein>
<dbReference type="Proteomes" id="UP001549321">
    <property type="component" value="Unassembled WGS sequence"/>
</dbReference>
<dbReference type="SUPFAM" id="SSF54909">
    <property type="entry name" value="Dimeric alpha+beta barrel"/>
    <property type="match status" value="1"/>
</dbReference>
<evidence type="ECO:0008006" key="3">
    <source>
        <dbReference type="Google" id="ProtNLM"/>
    </source>
</evidence>
<accession>A0ABV2QXR8</accession>